<organism evidence="9 10">
    <name type="scientific">Tetrabaena socialis</name>
    <dbReference type="NCBI Taxonomy" id="47790"/>
    <lineage>
        <taxon>Eukaryota</taxon>
        <taxon>Viridiplantae</taxon>
        <taxon>Chlorophyta</taxon>
        <taxon>core chlorophytes</taxon>
        <taxon>Chlorophyceae</taxon>
        <taxon>CS clade</taxon>
        <taxon>Chlamydomonadales</taxon>
        <taxon>Tetrabaenaceae</taxon>
        <taxon>Tetrabaena</taxon>
    </lineage>
</organism>
<dbReference type="Proteomes" id="UP000236333">
    <property type="component" value="Unassembled WGS sequence"/>
</dbReference>
<feature type="region of interest" description="Disordered" evidence="6">
    <location>
        <begin position="210"/>
        <end position="235"/>
    </location>
</feature>
<evidence type="ECO:0000259" key="8">
    <source>
        <dbReference type="PROSITE" id="PS50011"/>
    </source>
</evidence>
<keyword evidence="7" id="KW-0812">Transmembrane</keyword>
<evidence type="ECO:0000313" key="9">
    <source>
        <dbReference type="EMBL" id="PNH07352.1"/>
    </source>
</evidence>
<feature type="compositionally biased region" description="Basic residues" evidence="6">
    <location>
        <begin position="1"/>
        <end position="11"/>
    </location>
</feature>
<dbReference type="InterPro" id="IPR000719">
    <property type="entry name" value="Prot_kinase_dom"/>
</dbReference>
<evidence type="ECO:0000256" key="3">
    <source>
        <dbReference type="ARBA" id="ARBA00022777"/>
    </source>
</evidence>
<evidence type="ECO:0000256" key="5">
    <source>
        <dbReference type="PROSITE-ProRule" id="PRU10141"/>
    </source>
</evidence>
<dbReference type="Pfam" id="PF00069">
    <property type="entry name" value="Pkinase"/>
    <property type="match status" value="1"/>
</dbReference>
<proteinExistence type="predicted"/>
<protein>
    <submittedName>
        <fullName evidence="9">SPS1/STE20-related protein kinase YSK4</fullName>
    </submittedName>
</protein>
<evidence type="ECO:0000313" key="10">
    <source>
        <dbReference type="Proteomes" id="UP000236333"/>
    </source>
</evidence>
<dbReference type="Gene3D" id="1.10.510.10">
    <property type="entry name" value="Transferase(Phosphotransferase) domain 1"/>
    <property type="match status" value="1"/>
</dbReference>
<dbReference type="PROSITE" id="PS50011">
    <property type="entry name" value="PROTEIN_KINASE_DOM"/>
    <property type="match status" value="1"/>
</dbReference>
<dbReference type="AlphaFoldDB" id="A0A2J8A493"/>
<keyword evidence="7" id="KW-0472">Membrane</keyword>
<feature type="region of interest" description="Disordered" evidence="6">
    <location>
        <begin position="1"/>
        <end position="30"/>
    </location>
</feature>
<evidence type="ECO:0000256" key="2">
    <source>
        <dbReference type="ARBA" id="ARBA00022741"/>
    </source>
</evidence>
<dbReference type="PANTHER" id="PTHR48011">
    <property type="entry name" value="CCR4-NOT TRANSCRIPTIONAL COMPLEX SUBUNIT CAF120-RELATED"/>
    <property type="match status" value="1"/>
</dbReference>
<feature type="compositionally biased region" description="Low complexity" evidence="6">
    <location>
        <begin position="210"/>
        <end position="225"/>
    </location>
</feature>
<keyword evidence="4 5" id="KW-0067">ATP-binding</keyword>
<dbReference type="PROSITE" id="PS00108">
    <property type="entry name" value="PROTEIN_KINASE_ST"/>
    <property type="match status" value="1"/>
</dbReference>
<dbReference type="SUPFAM" id="SSF56112">
    <property type="entry name" value="Protein kinase-like (PK-like)"/>
    <property type="match status" value="1"/>
</dbReference>
<keyword evidence="1" id="KW-0808">Transferase</keyword>
<dbReference type="GO" id="GO:0007165">
    <property type="term" value="P:signal transduction"/>
    <property type="evidence" value="ECO:0007669"/>
    <property type="project" value="TreeGrafter"/>
</dbReference>
<sequence>MPRKHRGHRSATSHCQSVGQPTAENAAAGVPQREAPIDTAVQPTFALHDGLCAPPAPSIPEKSAARHVAVSPVASASSFTGNHGQDSAHAPPATEDTANFDEQQLPLPAKMAALLQPSFFVTAALVLVASTLLAALAVARLCLNADTSWLCTMASPPALTTVLGGAITMPSSAAASAQAPRVLSTVDGNSGTASDAAVDEQCGSCCSGSSSTHSTDSTTASHGDGPSTSEDTDGGDLTVAEFIARHGLSRCTAVRELGAGSSGRVELVSVLLADGATTHLAARKTTLRTSLTEDKEFECEVAGLRAGAGCPHAIKMLAHATYEGRHEILMALAEGGSLEQELESAVEARKAAGGRPRMILGEARIKEVAVALLQAAVWFHEQGLVHMDIKPQNVLLGPSDHLLLADFGCMRRHDASGHVASCAGTTLFMAPEVVAGFRGQEARRTVKLDTYSIGALLACCAARHGRTELYGYLECGRPLPNYMPAGLRQFIDLLVSPDAELRPTAAQALQHAYLAPPPPPHHQQLQPAQKPQPVPAGAEKRRRSRAAKAKNAVTAEGCVIPGW</sequence>
<dbReference type="PROSITE" id="PS00107">
    <property type="entry name" value="PROTEIN_KINASE_ATP"/>
    <property type="match status" value="1"/>
</dbReference>
<keyword evidence="7" id="KW-1133">Transmembrane helix</keyword>
<dbReference type="InterPro" id="IPR011009">
    <property type="entry name" value="Kinase-like_dom_sf"/>
</dbReference>
<feature type="compositionally biased region" description="Low complexity" evidence="6">
    <location>
        <begin position="522"/>
        <end position="537"/>
    </location>
</feature>
<evidence type="ECO:0000256" key="7">
    <source>
        <dbReference type="SAM" id="Phobius"/>
    </source>
</evidence>
<keyword evidence="2 5" id="KW-0547">Nucleotide-binding</keyword>
<dbReference type="GO" id="GO:0005524">
    <property type="term" value="F:ATP binding"/>
    <property type="evidence" value="ECO:0007669"/>
    <property type="project" value="UniProtKB-UniRule"/>
</dbReference>
<dbReference type="OrthoDB" id="549060at2759"/>
<feature type="non-terminal residue" evidence="9">
    <location>
        <position position="563"/>
    </location>
</feature>
<dbReference type="PANTHER" id="PTHR48011:SF4">
    <property type="entry name" value="MITOGEN-ACTIVATED PROTEIN KINASE KINASE KINASE 19"/>
    <property type="match status" value="1"/>
</dbReference>
<accession>A0A2J8A493</accession>
<evidence type="ECO:0000256" key="4">
    <source>
        <dbReference type="ARBA" id="ARBA00022840"/>
    </source>
</evidence>
<dbReference type="InterPro" id="IPR052751">
    <property type="entry name" value="Plant_MAPKKK"/>
</dbReference>
<dbReference type="SMART" id="SM00220">
    <property type="entry name" value="S_TKc"/>
    <property type="match status" value="1"/>
</dbReference>
<feature type="transmembrane region" description="Helical" evidence="7">
    <location>
        <begin position="119"/>
        <end position="139"/>
    </location>
</feature>
<gene>
    <name evidence="9" type="ORF">TSOC_006180</name>
</gene>
<reference evidence="9 10" key="1">
    <citation type="journal article" date="2017" name="Mol. Biol. Evol.">
        <title>The 4-celled Tetrabaena socialis nuclear genome reveals the essential components for genetic control of cell number at the origin of multicellularity in the volvocine lineage.</title>
        <authorList>
            <person name="Featherston J."/>
            <person name="Arakaki Y."/>
            <person name="Hanschen E.R."/>
            <person name="Ferris P.J."/>
            <person name="Michod R.E."/>
            <person name="Olson B.J.S.C."/>
            <person name="Nozaki H."/>
            <person name="Durand P.M."/>
        </authorList>
    </citation>
    <scope>NUCLEOTIDE SEQUENCE [LARGE SCALE GENOMIC DNA]</scope>
    <source>
        <strain evidence="9 10">NIES-571</strain>
    </source>
</reference>
<dbReference type="GO" id="GO:0004672">
    <property type="term" value="F:protein kinase activity"/>
    <property type="evidence" value="ECO:0007669"/>
    <property type="project" value="InterPro"/>
</dbReference>
<feature type="domain" description="Protein kinase" evidence="8">
    <location>
        <begin position="251"/>
        <end position="514"/>
    </location>
</feature>
<feature type="region of interest" description="Disordered" evidence="6">
    <location>
        <begin position="76"/>
        <end position="96"/>
    </location>
</feature>
<feature type="region of interest" description="Disordered" evidence="6">
    <location>
        <begin position="513"/>
        <end position="552"/>
    </location>
</feature>
<dbReference type="InterPro" id="IPR017441">
    <property type="entry name" value="Protein_kinase_ATP_BS"/>
</dbReference>
<dbReference type="EMBL" id="PGGS01000185">
    <property type="protein sequence ID" value="PNH07352.1"/>
    <property type="molecule type" value="Genomic_DNA"/>
</dbReference>
<feature type="binding site" evidence="5">
    <location>
        <position position="284"/>
    </location>
    <ligand>
        <name>ATP</name>
        <dbReference type="ChEBI" id="CHEBI:30616"/>
    </ligand>
</feature>
<evidence type="ECO:0000256" key="6">
    <source>
        <dbReference type="SAM" id="MobiDB-lite"/>
    </source>
</evidence>
<evidence type="ECO:0000256" key="1">
    <source>
        <dbReference type="ARBA" id="ARBA00022679"/>
    </source>
</evidence>
<name>A0A2J8A493_9CHLO</name>
<keyword evidence="3 9" id="KW-0418">Kinase</keyword>
<feature type="compositionally biased region" description="Polar residues" evidence="6">
    <location>
        <begin position="12"/>
        <end position="23"/>
    </location>
</feature>
<comment type="caution">
    <text evidence="9">The sequence shown here is derived from an EMBL/GenBank/DDBJ whole genome shotgun (WGS) entry which is preliminary data.</text>
</comment>
<dbReference type="InterPro" id="IPR008271">
    <property type="entry name" value="Ser/Thr_kinase_AS"/>
</dbReference>
<keyword evidence="10" id="KW-1185">Reference proteome</keyword>